<dbReference type="OrthoDB" id="10009520at2759"/>
<evidence type="ECO:0000256" key="1">
    <source>
        <dbReference type="ARBA" id="ARBA00004906"/>
    </source>
</evidence>
<evidence type="ECO:0000256" key="6">
    <source>
        <dbReference type="ARBA" id="ARBA00022786"/>
    </source>
</evidence>
<dbReference type="GO" id="GO:0016740">
    <property type="term" value="F:transferase activity"/>
    <property type="evidence" value="ECO:0007669"/>
    <property type="project" value="UniProtKB-KW"/>
</dbReference>
<dbReference type="Proteomes" id="UP000053989">
    <property type="component" value="Unassembled WGS sequence"/>
</dbReference>
<evidence type="ECO:0000259" key="9">
    <source>
        <dbReference type="PROSITE" id="PS51873"/>
    </source>
</evidence>
<proteinExistence type="predicted"/>
<dbReference type="InterPro" id="IPR047545">
    <property type="entry name" value="BRcat_RBR_RNF216"/>
</dbReference>
<accession>A0A0C3DV32</accession>
<dbReference type="InterPro" id="IPR051628">
    <property type="entry name" value="LUBAC_E3_Ligases"/>
</dbReference>
<evidence type="ECO:0000256" key="8">
    <source>
        <dbReference type="SAM" id="MobiDB-lite"/>
    </source>
</evidence>
<dbReference type="GO" id="GO:0008270">
    <property type="term" value="F:zinc ion binding"/>
    <property type="evidence" value="ECO:0007669"/>
    <property type="project" value="UniProtKB-KW"/>
</dbReference>
<dbReference type="HOGENOM" id="CLU_522920_0_0_1"/>
<evidence type="ECO:0000256" key="7">
    <source>
        <dbReference type="ARBA" id="ARBA00022833"/>
    </source>
</evidence>
<dbReference type="InParanoid" id="A0A0C3DV32"/>
<keyword evidence="6" id="KW-0833">Ubl conjugation pathway</keyword>
<evidence type="ECO:0000313" key="11">
    <source>
        <dbReference type="Proteomes" id="UP000053989"/>
    </source>
</evidence>
<keyword evidence="5" id="KW-0863">Zinc-finger</keyword>
<dbReference type="CDD" id="cd20353">
    <property type="entry name" value="Rcat_RBR_RNF216"/>
    <property type="match status" value="1"/>
</dbReference>
<evidence type="ECO:0000256" key="3">
    <source>
        <dbReference type="ARBA" id="ARBA00022723"/>
    </source>
</evidence>
<name>A0A0C3DV32_9AGAM</name>
<comment type="pathway">
    <text evidence="1">Protein modification; protein ubiquitination.</text>
</comment>
<dbReference type="EMBL" id="KN822069">
    <property type="protein sequence ID" value="KIM59811.1"/>
    <property type="molecule type" value="Genomic_DNA"/>
</dbReference>
<keyword evidence="7" id="KW-0862">Zinc</keyword>
<dbReference type="CDD" id="cd20339">
    <property type="entry name" value="BRcat_RBR_RNF216"/>
    <property type="match status" value="1"/>
</dbReference>
<dbReference type="AlphaFoldDB" id="A0A0C3DV32"/>
<organism evidence="10 11">
    <name type="scientific">Scleroderma citrinum Foug A</name>
    <dbReference type="NCBI Taxonomy" id="1036808"/>
    <lineage>
        <taxon>Eukaryota</taxon>
        <taxon>Fungi</taxon>
        <taxon>Dikarya</taxon>
        <taxon>Basidiomycota</taxon>
        <taxon>Agaricomycotina</taxon>
        <taxon>Agaricomycetes</taxon>
        <taxon>Agaricomycetidae</taxon>
        <taxon>Boletales</taxon>
        <taxon>Sclerodermatineae</taxon>
        <taxon>Sclerodermataceae</taxon>
        <taxon>Scleroderma</taxon>
    </lineage>
</organism>
<gene>
    <name evidence="10" type="ORF">SCLCIDRAFT_1217434</name>
</gene>
<dbReference type="SUPFAM" id="SSF57850">
    <property type="entry name" value="RING/U-box"/>
    <property type="match status" value="2"/>
</dbReference>
<dbReference type="PROSITE" id="PS51873">
    <property type="entry name" value="TRIAD"/>
    <property type="match status" value="1"/>
</dbReference>
<sequence length="521" mass="57496">MLDFPRIPKPHIRKRLLDLRFYARTFLKLRDDLAQQTPPFKLKTTNSVVSGKGKARQDDIFTNELAWLQCYLTELDAAAAQVQAGEADKEQDEDGIECGCCFSSYAFDKMIQCPEAHLFCTSCMVSYASTLLGEHNPNIVCMDQSGCKLLFPESELRRFLSPKLLELYERVKQRKDIEAAGLENLEECPFCEYKCVIDNEMEKLFRCENAECGAVTCRTCKKPDHLPKACKEVEDDRHLDAQHVVEEAMTRALMRNCPKCQKAFIKEHGCNKMTCPNCHTVSCYVCRKIIHGYGHFDESPHARGRSDKGKCALWDQSVEKRHADEVSAAAKRALEELKSKQPGVDASAIKVDIPVAPASPAKQVVLAPPAALGADPWQRPARERAPRRRNGNGRFVHWAPPPPLPPPAHHDRQPPQQHAQPPVMPGVPFVHAPLLPPPPPVYPFGLNGMGEFPGPALHPGGIPGVPGMQGMQQPPMFMQWAGGGIAAGPGHGGGGGHGGGHAEEPMRGVHMRLPNYQGYGV</sequence>
<reference evidence="10 11" key="1">
    <citation type="submission" date="2014-04" db="EMBL/GenBank/DDBJ databases">
        <authorList>
            <consortium name="DOE Joint Genome Institute"/>
            <person name="Kuo A."/>
            <person name="Kohler A."/>
            <person name="Nagy L.G."/>
            <person name="Floudas D."/>
            <person name="Copeland A."/>
            <person name="Barry K.W."/>
            <person name="Cichocki N."/>
            <person name="Veneault-Fourrey C."/>
            <person name="LaButti K."/>
            <person name="Lindquist E.A."/>
            <person name="Lipzen A."/>
            <person name="Lundell T."/>
            <person name="Morin E."/>
            <person name="Murat C."/>
            <person name="Sun H."/>
            <person name="Tunlid A."/>
            <person name="Henrissat B."/>
            <person name="Grigoriev I.V."/>
            <person name="Hibbett D.S."/>
            <person name="Martin F."/>
            <person name="Nordberg H.P."/>
            <person name="Cantor M.N."/>
            <person name="Hua S.X."/>
        </authorList>
    </citation>
    <scope>NUCLEOTIDE SEQUENCE [LARGE SCALE GENOMIC DNA]</scope>
    <source>
        <strain evidence="10 11">Foug A</strain>
    </source>
</reference>
<evidence type="ECO:0000256" key="4">
    <source>
        <dbReference type="ARBA" id="ARBA00022737"/>
    </source>
</evidence>
<dbReference type="InterPro" id="IPR047544">
    <property type="entry name" value="RING-HC_RBR_RNF216"/>
</dbReference>
<reference evidence="11" key="2">
    <citation type="submission" date="2015-01" db="EMBL/GenBank/DDBJ databases">
        <title>Evolutionary Origins and Diversification of the Mycorrhizal Mutualists.</title>
        <authorList>
            <consortium name="DOE Joint Genome Institute"/>
            <consortium name="Mycorrhizal Genomics Consortium"/>
            <person name="Kohler A."/>
            <person name="Kuo A."/>
            <person name="Nagy L.G."/>
            <person name="Floudas D."/>
            <person name="Copeland A."/>
            <person name="Barry K.W."/>
            <person name="Cichocki N."/>
            <person name="Veneault-Fourrey C."/>
            <person name="LaButti K."/>
            <person name="Lindquist E.A."/>
            <person name="Lipzen A."/>
            <person name="Lundell T."/>
            <person name="Morin E."/>
            <person name="Murat C."/>
            <person name="Riley R."/>
            <person name="Ohm R."/>
            <person name="Sun H."/>
            <person name="Tunlid A."/>
            <person name="Henrissat B."/>
            <person name="Grigoriev I.V."/>
            <person name="Hibbett D.S."/>
            <person name="Martin F."/>
        </authorList>
    </citation>
    <scope>NUCLEOTIDE SEQUENCE [LARGE SCALE GENOMIC DNA]</scope>
    <source>
        <strain evidence="11">Foug A</strain>
    </source>
</reference>
<dbReference type="SMART" id="SM00647">
    <property type="entry name" value="IBR"/>
    <property type="match status" value="2"/>
</dbReference>
<protein>
    <recommendedName>
        <fullName evidence="9">RING-type domain-containing protein</fullName>
    </recommendedName>
</protein>
<dbReference type="InterPro" id="IPR002867">
    <property type="entry name" value="IBR_dom"/>
</dbReference>
<feature type="domain" description="RING-type" evidence="9">
    <location>
        <begin position="94"/>
        <end position="315"/>
    </location>
</feature>
<dbReference type="CDD" id="cd16630">
    <property type="entry name" value="RING-HC_RBR_RNF216"/>
    <property type="match status" value="1"/>
</dbReference>
<dbReference type="Pfam" id="PF26200">
    <property type="entry name" value="Rcat_RNF216"/>
    <property type="match status" value="1"/>
</dbReference>
<dbReference type="InterPro" id="IPR044066">
    <property type="entry name" value="TRIAD_supradom"/>
</dbReference>
<keyword evidence="2" id="KW-0808">Transferase</keyword>
<feature type="region of interest" description="Disordered" evidence="8">
    <location>
        <begin position="373"/>
        <end position="425"/>
    </location>
</feature>
<keyword evidence="3" id="KW-0479">Metal-binding</keyword>
<dbReference type="PANTHER" id="PTHR22770">
    <property type="entry name" value="UBIQUITIN CONJUGATING ENZYME 7 INTERACTING PROTEIN-RELATED"/>
    <property type="match status" value="1"/>
</dbReference>
<keyword evidence="11" id="KW-1185">Reference proteome</keyword>
<evidence type="ECO:0000256" key="5">
    <source>
        <dbReference type="ARBA" id="ARBA00022771"/>
    </source>
</evidence>
<keyword evidence="4" id="KW-0677">Repeat</keyword>
<dbReference type="Pfam" id="PF26191">
    <property type="entry name" value="RING-HC_RBR_RNF216"/>
    <property type="match status" value="1"/>
</dbReference>
<dbReference type="InterPro" id="IPR047546">
    <property type="entry name" value="Rcat_RBR_RNF216"/>
</dbReference>
<dbReference type="PANTHER" id="PTHR22770:SF47">
    <property type="entry name" value="E3 UBIQUITIN-PROTEIN LIGASE RNF216"/>
    <property type="match status" value="1"/>
</dbReference>
<dbReference type="Gene3D" id="1.20.120.1750">
    <property type="match status" value="1"/>
</dbReference>
<dbReference type="STRING" id="1036808.A0A0C3DV32"/>
<evidence type="ECO:0000256" key="2">
    <source>
        <dbReference type="ARBA" id="ARBA00022679"/>
    </source>
</evidence>
<evidence type="ECO:0000313" key="10">
    <source>
        <dbReference type="EMBL" id="KIM59811.1"/>
    </source>
</evidence>